<reference evidence="1 2" key="1">
    <citation type="submission" date="2015-07" db="EMBL/GenBank/DDBJ databases">
        <title>Genome analysis of myxobacterium Chondromyces crocatus Cm c5 reveals a high potential for natural compound synthesis and the genetic basis for the loss of fruiting body formation.</title>
        <authorList>
            <person name="Zaburannyi N."/>
            <person name="Bunk B."/>
            <person name="Maier J."/>
            <person name="Overmann J."/>
            <person name="Mueller R."/>
        </authorList>
    </citation>
    <scope>NUCLEOTIDE SEQUENCE [LARGE SCALE GENOMIC DNA]</scope>
    <source>
        <strain evidence="1 2">Cm c5</strain>
    </source>
</reference>
<dbReference type="KEGG" id="ccro:CMC5_070060"/>
<name>A0A0K1EPN1_CHOCO</name>
<dbReference type="RefSeq" id="WP_050434352.1">
    <property type="nucleotide sequence ID" value="NZ_CP012159.1"/>
</dbReference>
<keyword evidence="2" id="KW-1185">Reference proteome</keyword>
<evidence type="ECO:0008006" key="3">
    <source>
        <dbReference type="Google" id="ProtNLM"/>
    </source>
</evidence>
<evidence type="ECO:0000313" key="2">
    <source>
        <dbReference type="Proteomes" id="UP000067626"/>
    </source>
</evidence>
<accession>A0A0K1EPN1</accession>
<dbReference type="PANTHER" id="PTHR39640">
    <property type="entry name" value="VNG6129C"/>
    <property type="match status" value="1"/>
</dbReference>
<dbReference type="EMBL" id="CP012159">
    <property type="protein sequence ID" value="AKT42779.1"/>
    <property type="molecule type" value="Genomic_DNA"/>
</dbReference>
<evidence type="ECO:0000313" key="1">
    <source>
        <dbReference type="EMBL" id="AKT42779.1"/>
    </source>
</evidence>
<dbReference type="AlphaFoldDB" id="A0A0K1EPN1"/>
<dbReference type="STRING" id="52.CMC5_070060"/>
<proteinExistence type="predicted"/>
<dbReference type="Proteomes" id="UP000067626">
    <property type="component" value="Chromosome"/>
</dbReference>
<dbReference type="PANTHER" id="PTHR39640:SF1">
    <property type="entry name" value="DUF790 FAMILY PROTEIN"/>
    <property type="match status" value="1"/>
</dbReference>
<dbReference type="InterPro" id="IPR008508">
    <property type="entry name" value="Bax1"/>
</dbReference>
<protein>
    <recommendedName>
        <fullName evidence="3">DUF790 family protein</fullName>
    </recommendedName>
</protein>
<organism evidence="1 2">
    <name type="scientific">Chondromyces crocatus</name>
    <dbReference type="NCBI Taxonomy" id="52"/>
    <lineage>
        <taxon>Bacteria</taxon>
        <taxon>Pseudomonadati</taxon>
        <taxon>Myxococcota</taxon>
        <taxon>Polyangia</taxon>
        <taxon>Polyangiales</taxon>
        <taxon>Polyangiaceae</taxon>
        <taxon>Chondromyces</taxon>
    </lineage>
</organism>
<sequence length="404" mass="44532">MLTSDLVRVRRSKEGALTPQYLKGASAERLLPVAAAYVKILEAHVGRSRDEIEAALDAIPVPARDRVAALGLRKVLDDGCAFEVREGVDAEGIRREVFAAAAAAHRSLEVRGDFDRAAVLGEVAARMGTTVEVLEAGLYADLKGAELLQQFTATAPEVLRDRYNLSLAQSILLKATKVTVKVEGETAARMRRLFRAARFHGLLHVVKAEPGGGYTLTLDGPFSLFDQVQKYGLRLAMFLSAVLPCEKFEVHAEVLWGREREPATLKIGPEQGLTFHGREAPDTTPELSAFVEGFRRLGSRWSVAAGERIFALPGEEVVVPDLRFENGATGEEVYLEAFGFWSRAAVWRRIEQIQRGLPVRLILAVGKQLRVSEEALGEDESSEIYVYKQTLSPRAVLERLERKG</sequence>
<dbReference type="Pfam" id="PF05626">
    <property type="entry name" value="DUF790"/>
    <property type="match status" value="1"/>
</dbReference>
<dbReference type="OrthoDB" id="5292613at2"/>
<gene>
    <name evidence="1" type="ORF">CMC5_070060</name>
</gene>